<evidence type="ECO:0000313" key="1">
    <source>
        <dbReference type="EMBL" id="KFB37196.1"/>
    </source>
</evidence>
<dbReference type="EMBL" id="ATLV01013097">
    <property type="status" value="NOT_ANNOTATED_CDS"/>
    <property type="molecule type" value="Genomic_DNA"/>
</dbReference>
<dbReference type="Proteomes" id="UP000030765">
    <property type="component" value="Unassembled WGS sequence"/>
</dbReference>
<evidence type="ECO:0000313" key="2">
    <source>
        <dbReference type="EnsemblMetazoa" id="ASIC004434-PA"/>
    </source>
</evidence>
<proteinExistence type="predicted"/>
<reference evidence="1 3" key="1">
    <citation type="journal article" date="2014" name="BMC Genomics">
        <title>Genome sequence of Anopheles sinensis provides insight into genetics basis of mosquito competence for malaria parasites.</title>
        <authorList>
            <person name="Zhou D."/>
            <person name="Zhang D."/>
            <person name="Ding G."/>
            <person name="Shi L."/>
            <person name="Hou Q."/>
            <person name="Ye Y."/>
            <person name="Xu Y."/>
            <person name="Zhou H."/>
            <person name="Xiong C."/>
            <person name="Li S."/>
            <person name="Yu J."/>
            <person name="Hong S."/>
            <person name="Yu X."/>
            <person name="Zou P."/>
            <person name="Chen C."/>
            <person name="Chang X."/>
            <person name="Wang W."/>
            <person name="Lv Y."/>
            <person name="Sun Y."/>
            <person name="Ma L."/>
            <person name="Shen B."/>
            <person name="Zhu C."/>
        </authorList>
    </citation>
    <scope>NUCLEOTIDE SEQUENCE [LARGE SCALE GENOMIC DNA]</scope>
</reference>
<dbReference type="AlphaFoldDB" id="A0A084VGV2"/>
<keyword evidence="3" id="KW-1185">Reference proteome</keyword>
<accession>A0A084VGV2</accession>
<dbReference type="VEuPathDB" id="VectorBase:ASIC004434"/>
<name>A0A084VGV2_ANOSI</name>
<protein>
    <submittedName>
        <fullName evidence="1 2">Uncharacterized protein</fullName>
    </submittedName>
</protein>
<gene>
    <name evidence="1" type="ORF">ZHAS_00004434</name>
</gene>
<organism evidence="1">
    <name type="scientific">Anopheles sinensis</name>
    <name type="common">Mosquito</name>
    <dbReference type="NCBI Taxonomy" id="74873"/>
    <lineage>
        <taxon>Eukaryota</taxon>
        <taxon>Metazoa</taxon>
        <taxon>Ecdysozoa</taxon>
        <taxon>Arthropoda</taxon>
        <taxon>Hexapoda</taxon>
        <taxon>Insecta</taxon>
        <taxon>Pterygota</taxon>
        <taxon>Neoptera</taxon>
        <taxon>Endopterygota</taxon>
        <taxon>Diptera</taxon>
        <taxon>Nematocera</taxon>
        <taxon>Culicoidea</taxon>
        <taxon>Culicidae</taxon>
        <taxon>Anophelinae</taxon>
        <taxon>Anopheles</taxon>
    </lineage>
</organism>
<dbReference type="EMBL" id="KE524840">
    <property type="protein sequence ID" value="KFB37196.1"/>
    <property type="molecule type" value="Genomic_DNA"/>
</dbReference>
<dbReference type="EnsemblMetazoa" id="ASIC004434-RA">
    <property type="protein sequence ID" value="ASIC004434-PA"/>
    <property type="gene ID" value="ASIC004434"/>
</dbReference>
<reference evidence="2" key="2">
    <citation type="submission" date="2020-05" db="UniProtKB">
        <authorList>
            <consortium name="EnsemblMetazoa"/>
        </authorList>
    </citation>
    <scope>IDENTIFICATION</scope>
</reference>
<evidence type="ECO:0000313" key="3">
    <source>
        <dbReference type="Proteomes" id="UP000030765"/>
    </source>
</evidence>
<sequence>MCWAERLAMVVRPFRRYETTRLPVPALTGSVNDRAAAVRAENETKSQIAEGGAVSLTVRTLLIR</sequence>